<dbReference type="HOGENOM" id="CLU_046006_18_3_11"/>
<dbReference type="STRING" id="396014.BF93_11260"/>
<dbReference type="InterPro" id="IPR037523">
    <property type="entry name" value="VOC_core"/>
</dbReference>
<keyword evidence="3" id="KW-1185">Reference proteome</keyword>
<dbReference type="OrthoDB" id="9798430at2"/>
<dbReference type="AlphaFoldDB" id="Z9JWP3"/>
<dbReference type="PROSITE" id="PS51819">
    <property type="entry name" value="VOC"/>
    <property type="match status" value="1"/>
</dbReference>
<dbReference type="PATRIC" id="fig|396014.3.peg.761"/>
<dbReference type="Pfam" id="PF00903">
    <property type="entry name" value="Glyoxalase"/>
    <property type="match status" value="1"/>
</dbReference>
<dbReference type="EMBL" id="JDYK01000003">
    <property type="protein sequence ID" value="EWS82202.1"/>
    <property type="molecule type" value="Genomic_DNA"/>
</dbReference>
<comment type="caution">
    <text evidence="2">The sequence shown here is derived from an EMBL/GenBank/DDBJ whole genome shotgun (WGS) entry which is preliminary data.</text>
</comment>
<evidence type="ECO:0000313" key="3">
    <source>
        <dbReference type="Proteomes" id="UP000023067"/>
    </source>
</evidence>
<accession>Z9JWP3</accession>
<dbReference type="Gene3D" id="3.10.180.10">
    <property type="entry name" value="2,3-Dihydroxybiphenyl 1,2-Dioxygenase, domain 1"/>
    <property type="match status" value="1"/>
</dbReference>
<evidence type="ECO:0000259" key="1">
    <source>
        <dbReference type="PROSITE" id="PS51819"/>
    </source>
</evidence>
<protein>
    <submittedName>
        <fullName evidence="2">Glyoxalase</fullName>
    </submittedName>
</protein>
<gene>
    <name evidence="2" type="ORF">BF93_11260</name>
</gene>
<dbReference type="InterPro" id="IPR004360">
    <property type="entry name" value="Glyas_Fos-R_dOase_dom"/>
</dbReference>
<organism evidence="2 3">
    <name type="scientific">Brachybacterium phenoliresistens</name>
    <dbReference type="NCBI Taxonomy" id="396014"/>
    <lineage>
        <taxon>Bacteria</taxon>
        <taxon>Bacillati</taxon>
        <taxon>Actinomycetota</taxon>
        <taxon>Actinomycetes</taxon>
        <taxon>Micrococcales</taxon>
        <taxon>Dermabacteraceae</taxon>
        <taxon>Brachybacterium</taxon>
    </lineage>
</organism>
<dbReference type="eggNOG" id="COG0346">
    <property type="taxonomic scope" value="Bacteria"/>
</dbReference>
<reference evidence="2 3" key="1">
    <citation type="submission" date="2014-02" db="EMBL/GenBank/DDBJ databases">
        <title>Genome sequence of Brachybacterium phenoliresistens strain W13A50.</title>
        <authorList>
            <person name="Wang X."/>
        </authorList>
    </citation>
    <scope>NUCLEOTIDE SEQUENCE [LARGE SCALE GENOMIC DNA]</scope>
    <source>
        <strain evidence="2 3">W13A50</strain>
    </source>
</reference>
<dbReference type="PANTHER" id="PTHR36503">
    <property type="entry name" value="BLR2520 PROTEIN"/>
    <property type="match status" value="1"/>
</dbReference>
<proteinExistence type="predicted"/>
<dbReference type="Proteomes" id="UP000023067">
    <property type="component" value="Unassembled WGS sequence"/>
</dbReference>
<dbReference type="PANTHER" id="PTHR36503:SF3">
    <property type="entry name" value="BLR0126 PROTEIN"/>
    <property type="match status" value="1"/>
</dbReference>
<dbReference type="RefSeq" id="WP_038370749.1">
    <property type="nucleotide sequence ID" value="NZ_KK069989.1"/>
</dbReference>
<sequence length="127" mass="13227">MTTLSAVSIVTADMSRALDFYTALGLVLESGGPDQPHSDLGGAGIRVMLDTEEVIRSIDPQWRRPEGGPAVTLAFGCGSPQEVDATAASLAADGAPVVRAPWDAFWGQRYAVVADPDGNPVDLFAAL</sequence>
<dbReference type="InterPro" id="IPR029068">
    <property type="entry name" value="Glyas_Bleomycin-R_OHBP_Dase"/>
</dbReference>
<evidence type="ECO:0000313" key="2">
    <source>
        <dbReference type="EMBL" id="EWS82202.1"/>
    </source>
</evidence>
<dbReference type="SUPFAM" id="SSF54593">
    <property type="entry name" value="Glyoxalase/Bleomycin resistance protein/Dihydroxybiphenyl dioxygenase"/>
    <property type="match status" value="1"/>
</dbReference>
<name>Z9JWP3_9MICO</name>
<feature type="domain" description="VOC" evidence="1">
    <location>
        <begin position="3"/>
        <end position="126"/>
    </location>
</feature>